<reference evidence="1" key="1">
    <citation type="submission" date="2014-11" db="EMBL/GenBank/DDBJ databases">
        <authorList>
            <person name="Amaro Gonzalez C."/>
        </authorList>
    </citation>
    <scope>NUCLEOTIDE SEQUENCE</scope>
</reference>
<dbReference type="AlphaFoldDB" id="A0A0E9SGT6"/>
<evidence type="ECO:0000313" key="1">
    <source>
        <dbReference type="EMBL" id="JAH40457.1"/>
    </source>
</evidence>
<name>A0A0E9SGT6_ANGAN</name>
<accession>A0A0E9SGT6</accession>
<proteinExistence type="predicted"/>
<protein>
    <submittedName>
        <fullName evidence="1">Uncharacterized protein</fullName>
    </submittedName>
</protein>
<reference evidence="1" key="2">
    <citation type="journal article" date="2015" name="Fish Shellfish Immunol.">
        <title>Early steps in the European eel (Anguilla anguilla)-Vibrio vulnificus interaction in the gills: Role of the RtxA13 toxin.</title>
        <authorList>
            <person name="Callol A."/>
            <person name="Pajuelo D."/>
            <person name="Ebbesson L."/>
            <person name="Teles M."/>
            <person name="MacKenzie S."/>
            <person name="Amaro C."/>
        </authorList>
    </citation>
    <scope>NUCLEOTIDE SEQUENCE</scope>
</reference>
<sequence>MGKINYNNNSNPGHHRFITCSSWSWYQKMKDSKKWI</sequence>
<organism evidence="1">
    <name type="scientific">Anguilla anguilla</name>
    <name type="common">European freshwater eel</name>
    <name type="synonym">Muraena anguilla</name>
    <dbReference type="NCBI Taxonomy" id="7936"/>
    <lineage>
        <taxon>Eukaryota</taxon>
        <taxon>Metazoa</taxon>
        <taxon>Chordata</taxon>
        <taxon>Craniata</taxon>
        <taxon>Vertebrata</taxon>
        <taxon>Euteleostomi</taxon>
        <taxon>Actinopterygii</taxon>
        <taxon>Neopterygii</taxon>
        <taxon>Teleostei</taxon>
        <taxon>Anguilliformes</taxon>
        <taxon>Anguillidae</taxon>
        <taxon>Anguilla</taxon>
    </lineage>
</organism>
<dbReference type="EMBL" id="GBXM01068120">
    <property type="protein sequence ID" value="JAH40457.1"/>
    <property type="molecule type" value="Transcribed_RNA"/>
</dbReference>